<dbReference type="Proteomes" id="UP000291819">
    <property type="component" value="Unassembled WGS sequence"/>
</dbReference>
<gene>
    <name evidence="1" type="ORF">EYS08_18125</name>
</gene>
<dbReference type="AlphaFoldDB" id="A0A4Q9H9P6"/>
<comment type="caution">
    <text evidence="1">The sequence shown here is derived from an EMBL/GenBank/DDBJ whole genome shotgun (WGS) entry which is preliminary data.</text>
</comment>
<protein>
    <submittedName>
        <fullName evidence="1">Uncharacterized protein</fullName>
    </submittedName>
</protein>
<dbReference type="EMBL" id="SIXF01000021">
    <property type="protein sequence ID" value="TBO40570.1"/>
    <property type="molecule type" value="Genomic_DNA"/>
</dbReference>
<keyword evidence="2" id="KW-1185">Reference proteome</keyword>
<proteinExistence type="predicted"/>
<accession>A0A4Q9H9P6</accession>
<name>A0A4Q9H9P6_9SPHI</name>
<reference evidence="1 2" key="1">
    <citation type="submission" date="2019-02" db="EMBL/GenBank/DDBJ databases">
        <title>Pedobacter kyonggii whole genome sequence analysis.</title>
        <authorList>
            <person name="Dahal R.H."/>
        </authorList>
    </citation>
    <scope>NUCLEOTIDE SEQUENCE [LARGE SCALE GENOMIC DNA]</scope>
    <source>
        <strain evidence="1 2">K-4-11-1</strain>
    </source>
</reference>
<evidence type="ECO:0000313" key="1">
    <source>
        <dbReference type="EMBL" id="TBO40570.1"/>
    </source>
</evidence>
<evidence type="ECO:0000313" key="2">
    <source>
        <dbReference type="Proteomes" id="UP000291819"/>
    </source>
</evidence>
<organism evidence="1 2">
    <name type="scientific">Pedobacter kyonggii</name>
    <dbReference type="NCBI Taxonomy" id="1926871"/>
    <lineage>
        <taxon>Bacteria</taxon>
        <taxon>Pseudomonadati</taxon>
        <taxon>Bacteroidota</taxon>
        <taxon>Sphingobacteriia</taxon>
        <taxon>Sphingobacteriales</taxon>
        <taxon>Sphingobacteriaceae</taxon>
        <taxon>Pedobacter</taxon>
    </lineage>
</organism>
<dbReference type="RefSeq" id="WP_131031436.1">
    <property type="nucleotide sequence ID" value="NZ_SIXF01000021.1"/>
</dbReference>
<dbReference type="OrthoDB" id="1149023at2"/>
<sequence>MNNTTSGRITSIKGGLKLAGMENARIEIVGNEKLLHLVNPSEEGAHAILHGSRRTIFDIFLHFPNGESEPEAILFNMLEY</sequence>